<dbReference type="InterPro" id="IPR029063">
    <property type="entry name" value="SAM-dependent_MTases_sf"/>
</dbReference>
<dbReference type="Proteomes" id="UP001203852">
    <property type="component" value="Unassembled WGS sequence"/>
</dbReference>
<gene>
    <name evidence="1" type="ORF">EDD36DRAFT_416883</name>
</gene>
<proteinExistence type="predicted"/>
<dbReference type="SUPFAM" id="SSF53335">
    <property type="entry name" value="S-adenosyl-L-methionine-dependent methyltransferases"/>
    <property type="match status" value="1"/>
</dbReference>
<comment type="caution">
    <text evidence="1">The sequence shown here is derived from an EMBL/GenBank/DDBJ whole genome shotgun (WGS) entry which is preliminary data.</text>
</comment>
<protein>
    <submittedName>
        <fullName evidence="1">Uncharacterized protein</fullName>
    </submittedName>
</protein>
<reference evidence="1" key="1">
    <citation type="journal article" date="2022" name="bioRxiv">
        <title>Deciphering the potential niche of two novel black yeast fungi from a biological soil crust based on their genomes, phenotypes, and melanin regulation.</title>
        <authorList>
            <consortium name="DOE Joint Genome Institute"/>
            <person name="Carr E.C."/>
            <person name="Barton Q."/>
            <person name="Grambo S."/>
            <person name="Sullivan M."/>
            <person name="Renfro C.M."/>
            <person name="Kuo A."/>
            <person name="Pangilinan J."/>
            <person name="Lipzen A."/>
            <person name="Keymanesh K."/>
            <person name="Savage E."/>
            <person name="Barry K."/>
            <person name="Grigoriev I.V."/>
            <person name="Riekhof W.R."/>
            <person name="Harris S.S."/>
        </authorList>
    </citation>
    <scope>NUCLEOTIDE SEQUENCE</scope>
    <source>
        <strain evidence="1">JF 03-4F</strain>
    </source>
</reference>
<dbReference type="AlphaFoldDB" id="A0AAN6IFR5"/>
<dbReference type="EMBL" id="MU404352">
    <property type="protein sequence ID" value="KAI1615370.1"/>
    <property type="molecule type" value="Genomic_DNA"/>
</dbReference>
<evidence type="ECO:0000313" key="2">
    <source>
        <dbReference type="Proteomes" id="UP001203852"/>
    </source>
</evidence>
<keyword evidence="2" id="KW-1185">Reference proteome</keyword>
<organism evidence="1 2">
    <name type="scientific">Exophiala viscosa</name>
    <dbReference type="NCBI Taxonomy" id="2486360"/>
    <lineage>
        <taxon>Eukaryota</taxon>
        <taxon>Fungi</taxon>
        <taxon>Dikarya</taxon>
        <taxon>Ascomycota</taxon>
        <taxon>Pezizomycotina</taxon>
        <taxon>Eurotiomycetes</taxon>
        <taxon>Chaetothyriomycetidae</taxon>
        <taxon>Chaetothyriales</taxon>
        <taxon>Herpotrichiellaceae</taxon>
        <taxon>Exophiala</taxon>
    </lineage>
</organism>
<dbReference type="Gene3D" id="3.40.50.150">
    <property type="entry name" value="Vaccinia Virus protein VP39"/>
    <property type="match status" value="1"/>
</dbReference>
<name>A0AAN6IFR5_9EURO</name>
<accession>A0AAN6IFR5</accession>
<evidence type="ECO:0000313" key="1">
    <source>
        <dbReference type="EMBL" id="KAI1615370.1"/>
    </source>
</evidence>
<sequence>MITAAQSQSSETDKSKLTFMVGDCTQPLHLDSGPSDIVLGAWLLNYAGTPTEMTNMYTNIASNLKPGGHFVGITPHAAHDLDDFADMFDPRRSSSSSPTHKSDKYGVSVAYTAKVVNGYRTRVTAHVQPKEILELPS</sequence>